<evidence type="ECO:0000313" key="2">
    <source>
        <dbReference type="Proteomes" id="UP000805649"/>
    </source>
</evidence>
<organism evidence="1 2">
    <name type="scientific">Colletotrichum truncatum</name>
    <name type="common">Anthracnose fungus</name>
    <name type="synonym">Colletotrichum capsici</name>
    <dbReference type="NCBI Taxonomy" id="5467"/>
    <lineage>
        <taxon>Eukaryota</taxon>
        <taxon>Fungi</taxon>
        <taxon>Dikarya</taxon>
        <taxon>Ascomycota</taxon>
        <taxon>Pezizomycotina</taxon>
        <taxon>Sordariomycetes</taxon>
        <taxon>Hypocreomycetidae</taxon>
        <taxon>Glomerellales</taxon>
        <taxon>Glomerellaceae</taxon>
        <taxon>Colletotrichum</taxon>
        <taxon>Colletotrichum truncatum species complex</taxon>
    </lineage>
</organism>
<comment type="caution">
    <text evidence="1">The sequence shown here is derived from an EMBL/GenBank/DDBJ whole genome shotgun (WGS) entry which is preliminary data.</text>
</comment>
<proteinExistence type="predicted"/>
<accession>A0ACC3ZLY7</accession>
<keyword evidence="2" id="KW-1185">Reference proteome</keyword>
<protein>
    <submittedName>
        <fullName evidence="1">Uncharacterized protein</fullName>
    </submittedName>
</protein>
<name>A0ACC3ZLY7_COLTU</name>
<sequence>MKVSITLTALLSMASTIYGCDLYKFCHCYDSNGMPNDKATQKVCPGNIEKRTEFGVTFDECHHHKWRGLGYEVLGNCKFRESCQWAGATGTDSSCRAKVDDIFGTSRI</sequence>
<gene>
    <name evidence="1" type="ORF">CTRU02_202924</name>
</gene>
<dbReference type="EMBL" id="VUJX02000001">
    <property type="protein sequence ID" value="KAL0945037.1"/>
    <property type="molecule type" value="Genomic_DNA"/>
</dbReference>
<evidence type="ECO:0000313" key="1">
    <source>
        <dbReference type="EMBL" id="KAL0945037.1"/>
    </source>
</evidence>
<dbReference type="Proteomes" id="UP000805649">
    <property type="component" value="Unassembled WGS sequence"/>
</dbReference>
<reference evidence="1 2" key="1">
    <citation type="journal article" date="2020" name="Phytopathology">
        <title>Genome Sequence Resources of Colletotrichum truncatum, C. plurivorum, C. musicola, and C. sojae: Four Species Pathogenic to Soybean (Glycine max).</title>
        <authorList>
            <person name="Rogerio F."/>
            <person name="Boufleur T.R."/>
            <person name="Ciampi-Guillardi M."/>
            <person name="Sukno S.A."/>
            <person name="Thon M.R."/>
            <person name="Massola Junior N.S."/>
            <person name="Baroncelli R."/>
        </authorList>
    </citation>
    <scope>NUCLEOTIDE SEQUENCE [LARGE SCALE GENOMIC DNA]</scope>
    <source>
        <strain evidence="1 2">CMES1059</strain>
    </source>
</reference>